<sequence length="105" mass="11801">MNTYMDSTVDLAEDAEPGTRVDTFTGQELYDAYHEDYDAITRREARIYSRSGQELAAGRLDGLRFVPVGRPAADGSTDTEVLYSFGSLTPDIPWDRTHRIELAPR</sequence>
<comment type="caution">
    <text evidence="1">The sequence shown here is derived from an EMBL/GenBank/DDBJ whole genome shotgun (WGS) entry which is preliminary data.</text>
</comment>
<accession>A0ABP8JCN9</accession>
<evidence type="ECO:0000313" key="2">
    <source>
        <dbReference type="Proteomes" id="UP001500635"/>
    </source>
</evidence>
<name>A0ABP8JCN9_9ACTN</name>
<proteinExistence type="predicted"/>
<dbReference type="Proteomes" id="UP001500635">
    <property type="component" value="Unassembled WGS sequence"/>
</dbReference>
<evidence type="ECO:0000313" key="1">
    <source>
        <dbReference type="EMBL" id="GAA4388747.1"/>
    </source>
</evidence>
<dbReference type="RefSeq" id="WP_344993063.1">
    <property type="nucleotide sequence ID" value="NZ_BAABFR010000016.1"/>
</dbReference>
<dbReference type="EMBL" id="BAABFR010000016">
    <property type="protein sequence ID" value="GAA4388747.1"/>
    <property type="molecule type" value="Genomic_DNA"/>
</dbReference>
<protein>
    <submittedName>
        <fullName evidence="1">Uncharacterized protein</fullName>
    </submittedName>
</protein>
<keyword evidence="2" id="KW-1185">Reference proteome</keyword>
<organism evidence="1 2">
    <name type="scientific">Tsukamurella soli</name>
    <dbReference type="NCBI Taxonomy" id="644556"/>
    <lineage>
        <taxon>Bacteria</taxon>
        <taxon>Bacillati</taxon>
        <taxon>Actinomycetota</taxon>
        <taxon>Actinomycetes</taxon>
        <taxon>Mycobacteriales</taxon>
        <taxon>Tsukamurellaceae</taxon>
        <taxon>Tsukamurella</taxon>
    </lineage>
</organism>
<reference evidence="2" key="1">
    <citation type="journal article" date="2019" name="Int. J. Syst. Evol. Microbiol.">
        <title>The Global Catalogue of Microorganisms (GCM) 10K type strain sequencing project: providing services to taxonomists for standard genome sequencing and annotation.</title>
        <authorList>
            <consortium name="The Broad Institute Genomics Platform"/>
            <consortium name="The Broad Institute Genome Sequencing Center for Infectious Disease"/>
            <person name="Wu L."/>
            <person name="Ma J."/>
        </authorList>
    </citation>
    <scope>NUCLEOTIDE SEQUENCE [LARGE SCALE GENOMIC DNA]</scope>
    <source>
        <strain evidence="2">JCM 17688</strain>
    </source>
</reference>
<gene>
    <name evidence="1" type="ORF">GCM10023147_14620</name>
</gene>